<dbReference type="PROSITE" id="PS50102">
    <property type="entry name" value="RRM"/>
    <property type="match status" value="2"/>
</dbReference>
<keyword evidence="5" id="KW-1185">Reference proteome</keyword>
<dbReference type="GO" id="GO:0006417">
    <property type="term" value="P:regulation of translation"/>
    <property type="evidence" value="ECO:0007669"/>
    <property type="project" value="TreeGrafter"/>
</dbReference>
<keyword evidence="2 3" id="KW-0694">RNA-binding</keyword>
<name>A0A1I8GYS7_9PLAT</name>
<dbReference type="InterPro" id="IPR012677">
    <property type="entry name" value="Nucleotide-bd_a/b_plait_sf"/>
</dbReference>
<dbReference type="PANTHER" id="PTHR48032">
    <property type="entry name" value="RNA-BINDING PROTEIN MUSASHI HOMOLOG RBP6"/>
    <property type="match status" value="1"/>
</dbReference>
<dbReference type="Proteomes" id="UP000095280">
    <property type="component" value="Unplaced"/>
</dbReference>
<dbReference type="InterPro" id="IPR035979">
    <property type="entry name" value="RBD_domain_sf"/>
</dbReference>
<feature type="domain" description="RRM" evidence="4">
    <location>
        <begin position="98"/>
        <end position="177"/>
    </location>
</feature>
<evidence type="ECO:0000259" key="4">
    <source>
        <dbReference type="PROSITE" id="PS50102"/>
    </source>
</evidence>
<reference evidence="6 7" key="1">
    <citation type="submission" date="2016-11" db="UniProtKB">
        <authorList>
            <consortium name="WormBaseParasite"/>
        </authorList>
    </citation>
    <scope>IDENTIFICATION</scope>
</reference>
<dbReference type="Pfam" id="PF00076">
    <property type="entry name" value="RRM_1"/>
    <property type="match status" value="2"/>
</dbReference>
<accession>A0A1I8GYS7</accession>
<evidence type="ECO:0000313" key="5">
    <source>
        <dbReference type="Proteomes" id="UP000095280"/>
    </source>
</evidence>
<sequence>SDGTQLRKLFVGGLSANISDEELRHHFGQYGELADVVVMKDRGTGRPRGFGFVTFSDESGVDAAQAARPHVLDGREVETKRAMPRTEAPRDTSNARADKMFLGGLGPDTTEEQVRDYFSQFGEVQAVEIAISRDTGKPRGFGFVTYRDPDSVDKAILHKPHAISGSQRAAELIISEPTVQHLPVFL</sequence>
<dbReference type="WBParaSite" id="maker-uti_cns_0003574-snap-gene-0.9-mRNA-1">
    <property type="protein sequence ID" value="maker-uti_cns_0003574-snap-gene-0.9-mRNA-1"/>
    <property type="gene ID" value="maker-uti_cns_0003574-snap-gene-0.9"/>
</dbReference>
<evidence type="ECO:0000256" key="2">
    <source>
        <dbReference type="ARBA" id="ARBA00022884"/>
    </source>
</evidence>
<keyword evidence="1" id="KW-0677">Repeat</keyword>
<evidence type="ECO:0000256" key="3">
    <source>
        <dbReference type="PROSITE-ProRule" id="PRU00176"/>
    </source>
</evidence>
<dbReference type="Gene3D" id="3.30.70.330">
    <property type="match status" value="2"/>
</dbReference>
<evidence type="ECO:0000313" key="7">
    <source>
        <dbReference type="WBParaSite" id="maker-uti_cns_0003574-snap-gene-0.9-mRNA-1"/>
    </source>
</evidence>
<proteinExistence type="predicted"/>
<feature type="domain" description="RRM" evidence="4">
    <location>
        <begin position="7"/>
        <end position="90"/>
    </location>
</feature>
<dbReference type="GO" id="GO:0003729">
    <property type="term" value="F:mRNA binding"/>
    <property type="evidence" value="ECO:0007669"/>
    <property type="project" value="TreeGrafter"/>
</dbReference>
<dbReference type="SUPFAM" id="SSF54928">
    <property type="entry name" value="RNA-binding domain, RBD"/>
    <property type="match status" value="1"/>
</dbReference>
<dbReference type="WBParaSite" id="maker-uti_cns_0005698-snap-gene-0.2-mRNA-1">
    <property type="protein sequence ID" value="maker-uti_cns_0005698-snap-gene-0.2-mRNA-1"/>
    <property type="gene ID" value="maker-uti_cns_0005698-snap-gene-0.2"/>
</dbReference>
<dbReference type="AlphaFoldDB" id="A0A1I8GYS7"/>
<dbReference type="WBParaSite" id="maker-uti_cns_0002392-snap-gene-0.8-mRNA-1">
    <property type="protein sequence ID" value="maker-uti_cns_0002392-snap-gene-0.8-mRNA-1"/>
    <property type="gene ID" value="maker-uti_cns_0002392-snap-gene-0.8"/>
</dbReference>
<evidence type="ECO:0000313" key="6">
    <source>
        <dbReference type="WBParaSite" id="maker-uti_cns_0002392-snap-gene-0.8-mRNA-1"/>
    </source>
</evidence>
<protein>
    <submittedName>
        <fullName evidence="6 7">RRM domain-containing protein</fullName>
    </submittedName>
</protein>
<dbReference type="InterPro" id="IPR000504">
    <property type="entry name" value="RRM_dom"/>
</dbReference>
<dbReference type="FunFam" id="3.30.70.330:FF:000040">
    <property type="entry name" value="Heterogeneous nuclear ribonucleoprotein A2/B1"/>
    <property type="match status" value="1"/>
</dbReference>
<evidence type="ECO:0000256" key="1">
    <source>
        <dbReference type="ARBA" id="ARBA00022737"/>
    </source>
</evidence>
<dbReference type="SMART" id="SM00360">
    <property type="entry name" value="RRM"/>
    <property type="match status" value="2"/>
</dbReference>
<organism evidence="5 7">
    <name type="scientific">Macrostomum lignano</name>
    <dbReference type="NCBI Taxonomy" id="282301"/>
    <lineage>
        <taxon>Eukaryota</taxon>
        <taxon>Metazoa</taxon>
        <taxon>Spiralia</taxon>
        <taxon>Lophotrochozoa</taxon>
        <taxon>Platyhelminthes</taxon>
        <taxon>Rhabditophora</taxon>
        <taxon>Macrostomorpha</taxon>
        <taxon>Macrostomida</taxon>
        <taxon>Macrostomidae</taxon>
        <taxon>Macrostomum</taxon>
    </lineage>
</organism>
<dbReference type="PANTHER" id="PTHR48032:SF6">
    <property type="entry name" value="RNA-BINDING (RRM_RBD_RNP MOTIFS) FAMILY PROTEIN"/>
    <property type="match status" value="1"/>
</dbReference>